<dbReference type="Gene3D" id="3.30.200.20">
    <property type="entry name" value="Phosphorylase Kinase, domain 1"/>
    <property type="match status" value="1"/>
</dbReference>
<dbReference type="InterPro" id="IPR000719">
    <property type="entry name" value="Prot_kinase_dom"/>
</dbReference>
<dbReference type="InterPro" id="IPR017441">
    <property type="entry name" value="Protein_kinase_ATP_BS"/>
</dbReference>
<sequence length="766" mass="80618">MTSNGHKSGKPLRVGDPSELDGYRIVSRLGRGGMGTVYLARDASDRPVAVKLIHPDLADDESFRLRFAREVEAARRVARFSTAGVIDARLEGEPLFIVSEYVPGPNLDEAVRADGSMAGGTLEGLAMGVAAALTAIHGSGIIHRDLKPANVLLSPVGPKVIDFGIARALDDAADAVTRSSQLMGTPSYMAPELILGQRATAAADIFAWGCLVAFAGTGTAPFDAATVPAVLHNISSAPPRLDGLDTDLYDLVNAALDKNPANRPTSKQLLARLTGQEEPREAEVERTISTSWAPPSSSPVPGQPPQDTGAREGGPTSNQAPGEPQQTPSGPRQAGGQHPDSGQQQGAAAPESGRTFQAQPAHAQPTRHNPYARPTQVQHPVQPPPPVQRTPVEQQHGNPGVPPPGPQPGTGYGGHPPQGQPPLHGQQVPGHHANSGGQVPPPHRAHGGYASPPQGQPAFTAYSGSGGPGNPGGPGGAGQPPGRSGGAPRGRRRMVVVGAAAGAVVLVAAVGATVLLNSGQAIPENTVSIHNPDFSSDPGWVSNTYEAGESDGYWAAKEGVLLSLEPDSQPSRGEVVRLEQEQELPASVLVSSSVYAVTGPEQSMFGVRCWDNDGEDGRSQYEALLRYDGQGASIRRMSETEGDSVLVETTDVPGYAPYPLHDESLREEYGITGSPFDFDHENIPTNTVTLSCRFDEAEDTMELSMWVNEEHVLTTVDGAPLPDDAEEPQDRRRVGLVTRQGPSNQPFAAFFTDFSLHRIIEEGRSE</sequence>
<dbReference type="CDD" id="cd14014">
    <property type="entry name" value="STKc_PknB_like"/>
    <property type="match status" value="1"/>
</dbReference>
<dbReference type="GO" id="GO:0005524">
    <property type="term" value="F:ATP binding"/>
    <property type="evidence" value="ECO:0007669"/>
    <property type="project" value="UniProtKB-UniRule"/>
</dbReference>
<dbReference type="Proteomes" id="UP000553209">
    <property type="component" value="Unassembled WGS sequence"/>
</dbReference>
<dbReference type="GO" id="GO:0004674">
    <property type="term" value="F:protein serine/threonine kinase activity"/>
    <property type="evidence" value="ECO:0007669"/>
    <property type="project" value="TreeGrafter"/>
</dbReference>
<feature type="compositionally biased region" description="Gly residues" evidence="6">
    <location>
        <begin position="464"/>
        <end position="488"/>
    </location>
</feature>
<feature type="region of interest" description="Disordered" evidence="6">
    <location>
        <begin position="272"/>
        <end position="490"/>
    </location>
</feature>
<gene>
    <name evidence="9" type="ORF">HGB44_28370</name>
</gene>
<dbReference type="InterPro" id="IPR008271">
    <property type="entry name" value="Ser/Thr_kinase_AS"/>
</dbReference>
<keyword evidence="7" id="KW-0812">Transmembrane</keyword>
<keyword evidence="3 9" id="KW-0418">Kinase</keyword>
<keyword evidence="2 5" id="KW-0547">Nucleotide-binding</keyword>
<evidence type="ECO:0000256" key="4">
    <source>
        <dbReference type="ARBA" id="ARBA00022840"/>
    </source>
</evidence>
<keyword evidence="7" id="KW-1133">Transmembrane helix</keyword>
<evidence type="ECO:0000256" key="1">
    <source>
        <dbReference type="ARBA" id="ARBA00022679"/>
    </source>
</evidence>
<dbReference type="Gene3D" id="1.10.510.10">
    <property type="entry name" value="Transferase(Phosphotransferase) domain 1"/>
    <property type="match status" value="1"/>
</dbReference>
<dbReference type="PANTHER" id="PTHR43289:SF34">
    <property type="entry name" value="SERINE_THREONINE-PROTEIN KINASE YBDM-RELATED"/>
    <property type="match status" value="1"/>
</dbReference>
<feature type="domain" description="Protein kinase" evidence="8">
    <location>
        <begin position="23"/>
        <end position="281"/>
    </location>
</feature>
<dbReference type="InterPro" id="IPR011009">
    <property type="entry name" value="Kinase-like_dom_sf"/>
</dbReference>
<feature type="transmembrane region" description="Helical" evidence="7">
    <location>
        <begin position="494"/>
        <end position="516"/>
    </location>
</feature>
<dbReference type="Pfam" id="PF00069">
    <property type="entry name" value="Pkinase"/>
    <property type="match status" value="1"/>
</dbReference>
<proteinExistence type="predicted"/>
<evidence type="ECO:0000256" key="6">
    <source>
        <dbReference type="SAM" id="MobiDB-lite"/>
    </source>
</evidence>
<protein>
    <submittedName>
        <fullName evidence="9">Protein kinase</fullName>
    </submittedName>
</protein>
<dbReference type="PROSITE" id="PS50011">
    <property type="entry name" value="PROTEIN_KINASE_DOM"/>
    <property type="match status" value="1"/>
</dbReference>
<evidence type="ECO:0000256" key="3">
    <source>
        <dbReference type="ARBA" id="ARBA00022777"/>
    </source>
</evidence>
<reference evidence="9 10" key="1">
    <citation type="submission" date="2020-04" db="EMBL/GenBank/DDBJ databases">
        <title>MicrobeNet Type strains.</title>
        <authorList>
            <person name="Nicholson A.C."/>
        </authorList>
    </citation>
    <scope>NUCLEOTIDE SEQUENCE [LARGE SCALE GENOMIC DNA]</scope>
    <source>
        <strain evidence="9 10">ATCC 23612</strain>
    </source>
</reference>
<dbReference type="PROSITE" id="PS00107">
    <property type="entry name" value="PROTEIN_KINASE_ATP"/>
    <property type="match status" value="1"/>
</dbReference>
<comment type="caution">
    <text evidence="9">The sequence shown here is derived from an EMBL/GenBank/DDBJ whole genome shotgun (WGS) entry which is preliminary data.</text>
</comment>
<name>A0A7X6MHR4_9ACTN</name>
<feature type="compositionally biased region" description="Basic and acidic residues" evidence="6">
    <location>
        <begin position="275"/>
        <end position="286"/>
    </location>
</feature>
<evidence type="ECO:0000313" key="9">
    <source>
        <dbReference type="EMBL" id="NKZ01557.1"/>
    </source>
</evidence>
<dbReference type="SUPFAM" id="SSF56112">
    <property type="entry name" value="Protein kinase-like (PK-like)"/>
    <property type="match status" value="1"/>
</dbReference>
<accession>A0A7X6MHR4</accession>
<evidence type="ECO:0000256" key="5">
    <source>
        <dbReference type="PROSITE-ProRule" id="PRU10141"/>
    </source>
</evidence>
<keyword evidence="4 5" id="KW-0067">ATP-binding</keyword>
<dbReference type="PANTHER" id="PTHR43289">
    <property type="entry name" value="MITOGEN-ACTIVATED PROTEIN KINASE KINASE KINASE 20-RELATED"/>
    <property type="match status" value="1"/>
</dbReference>
<dbReference type="SMART" id="SM00220">
    <property type="entry name" value="S_TKc"/>
    <property type="match status" value="1"/>
</dbReference>
<keyword evidence="7" id="KW-0472">Membrane</keyword>
<feature type="compositionally biased region" description="Polar residues" evidence="6">
    <location>
        <begin position="315"/>
        <end position="330"/>
    </location>
</feature>
<dbReference type="PROSITE" id="PS00108">
    <property type="entry name" value="PROTEIN_KINASE_ST"/>
    <property type="match status" value="1"/>
</dbReference>
<dbReference type="AlphaFoldDB" id="A0A7X6MHR4"/>
<evidence type="ECO:0000313" key="10">
    <source>
        <dbReference type="Proteomes" id="UP000553209"/>
    </source>
</evidence>
<feature type="compositionally biased region" description="Low complexity" evidence="6">
    <location>
        <begin position="417"/>
        <end position="432"/>
    </location>
</feature>
<keyword evidence="1" id="KW-0808">Transferase</keyword>
<keyword evidence="10" id="KW-1185">Reference proteome</keyword>
<organism evidence="9 10">
    <name type="scientific">Nocardiopsis alborubida</name>
    <dbReference type="NCBI Taxonomy" id="146802"/>
    <lineage>
        <taxon>Bacteria</taxon>
        <taxon>Bacillati</taxon>
        <taxon>Actinomycetota</taxon>
        <taxon>Actinomycetes</taxon>
        <taxon>Streptosporangiales</taxon>
        <taxon>Nocardiopsidaceae</taxon>
        <taxon>Nocardiopsis</taxon>
    </lineage>
</organism>
<evidence type="ECO:0000256" key="7">
    <source>
        <dbReference type="SAM" id="Phobius"/>
    </source>
</evidence>
<evidence type="ECO:0000259" key="8">
    <source>
        <dbReference type="PROSITE" id="PS50011"/>
    </source>
</evidence>
<feature type="compositionally biased region" description="Low complexity" evidence="6">
    <location>
        <begin position="389"/>
        <end position="399"/>
    </location>
</feature>
<feature type="binding site" evidence="5">
    <location>
        <position position="51"/>
    </location>
    <ligand>
        <name>ATP</name>
        <dbReference type="ChEBI" id="CHEBI:30616"/>
    </ligand>
</feature>
<evidence type="ECO:0000256" key="2">
    <source>
        <dbReference type="ARBA" id="ARBA00022741"/>
    </source>
</evidence>
<dbReference type="EMBL" id="JAAXPG010000039">
    <property type="protein sequence ID" value="NKZ01557.1"/>
    <property type="molecule type" value="Genomic_DNA"/>
</dbReference>
<dbReference type="RefSeq" id="WP_061083128.1">
    <property type="nucleotide sequence ID" value="NZ_JAAXPG010000039.1"/>
</dbReference>